<reference evidence="2 3" key="1">
    <citation type="submission" date="2024-02" db="EMBL/GenBank/DDBJ databases">
        <authorList>
            <person name="Vignale AGUSTIN F."/>
            <person name="Sosa J E."/>
            <person name="Modenutti C."/>
        </authorList>
    </citation>
    <scope>NUCLEOTIDE SEQUENCE [LARGE SCALE GENOMIC DNA]</scope>
</reference>
<proteinExistence type="predicted"/>
<feature type="signal peptide" evidence="1">
    <location>
        <begin position="1"/>
        <end position="23"/>
    </location>
</feature>
<evidence type="ECO:0000313" key="3">
    <source>
        <dbReference type="Proteomes" id="UP001642360"/>
    </source>
</evidence>
<accession>A0ABC8QLR9</accession>
<gene>
    <name evidence="2" type="ORF">ILEXP_LOCUS473</name>
</gene>
<dbReference type="Proteomes" id="UP001642360">
    <property type="component" value="Unassembled WGS sequence"/>
</dbReference>
<protein>
    <submittedName>
        <fullName evidence="2">Uncharacterized protein</fullName>
    </submittedName>
</protein>
<feature type="chain" id="PRO_5044785936" evidence="1">
    <location>
        <begin position="24"/>
        <end position="132"/>
    </location>
</feature>
<organism evidence="2 3">
    <name type="scientific">Ilex paraguariensis</name>
    <name type="common">yerba mate</name>
    <dbReference type="NCBI Taxonomy" id="185542"/>
    <lineage>
        <taxon>Eukaryota</taxon>
        <taxon>Viridiplantae</taxon>
        <taxon>Streptophyta</taxon>
        <taxon>Embryophyta</taxon>
        <taxon>Tracheophyta</taxon>
        <taxon>Spermatophyta</taxon>
        <taxon>Magnoliopsida</taxon>
        <taxon>eudicotyledons</taxon>
        <taxon>Gunneridae</taxon>
        <taxon>Pentapetalae</taxon>
        <taxon>asterids</taxon>
        <taxon>campanulids</taxon>
        <taxon>Aquifoliales</taxon>
        <taxon>Aquifoliaceae</taxon>
        <taxon>Ilex</taxon>
    </lineage>
</organism>
<dbReference type="AlphaFoldDB" id="A0ABC8QLR9"/>
<dbReference type="EMBL" id="CAUOFW020000070">
    <property type="protein sequence ID" value="CAK9133561.1"/>
    <property type="molecule type" value="Genomic_DNA"/>
</dbReference>
<keyword evidence="3" id="KW-1185">Reference proteome</keyword>
<name>A0ABC8QLR9_9AQUA</name>
<comment type="caution">
    <text evidence="2">The sequence shown here is derived from an EMBL/GenBank/DDBJ whole genome shotgun (WGS) entry which is preliminary data.</text>
</comment>
<keyword evidence="1" id="KW-0732">Signal</keyword>
<sequence>MENEDTHWWRLWSLLSRWWLVELWIKVRFHKASMVCSVAKSLKEEEMTSSLEEEERTSSLKYLTFFDLACDLGIFNRVRQQEVPVKNYSGTTIHRARVSNNHGKDIKSPNSNYNTKGNRLRELKTMTIKVKE</sequence>
<evidence type="ECO:0000313" key="2">
    <source>
        <dbReference type="EMBL" id="CAK9133561.1"/>
    </source>
</evidence>
<evidence type="ECO:0000256" key="1">
    <source>
        <dbReference type="SAM" id="SignalP"/>
    </source>
</evidence>